<evidence type="ECO:0000313" key="3">
    <source>
        <dbReference type="Proteomes" id="UP000064844"/>
    </source>
</evidence>
<accession>A0A0S2W305</accession>
<keyword evidence="1" id="KW-0472">Membrane</keyword>
<dbReference type="Gene3D" id="2.170.130.30">
    <property type="match status" value="1"/>
</dbReference>
<dbReference type="STRING" id="1297617.IB211_01333"/>
<dbReference type="Proteomes" id="UP000064844">
    <property type="component" value="Chromosome"/>
</dbReference>
<keyword evidence="3" id="KW-1185">Reference proteome</keyword>
<gene>
    <name evidence="2" type="ORF">IB211_01333</name>
</gene>
<dbReference type="KEGG" id="ibu:IB211_01333"/>
<dbReference type="AlphaFoldDB" id="A0A0S2W305"/>
<dbReference type="eggNOG" id="ENOG50332Z1">
    <property type="taxonomic scope" value="Bacteria"/>
</dbReference>
<evidence type="ECO:0000313" key="2">
    <source>
        <dbReference type="EMBL" id="ALP93726.1"/>
    </source>
</evidence>
<reference evidence="2 3" key="1">
    <citation type="journal article" date="2015" name="Nat. Commun.">
        <title>Production of butyrate from lysine and the Amadori product fructoselysine by a human gut commensal.</title>
        <authorList>
            <person name="Bui T.P."/>
            <person name="Ritari J."/>
            <person name="Boeren S."/>
            <person name="de Waard P."/>
            <person name="Plugge C.M."/>
            <person name="de Vos W.M."/>
        </authorList>
    </citation>
    <scope>NUCLEOTIDE SEQUENCE [LARGE SCALE GENOMIC DNA]</scope>
    <source>
        <strain evidence="2 3">AF211</strain>
    </source>
</reference>
<evidence type="ECO:0000256" key="1">
    <source>
        <dbReference type="SAM" id="Phobius"/>
    </source>
</evidence>
<reference evidence="3" key="2">
    <citation type="submission" date="2015-04" db="EMBL/GenBank/DDBJ databases">
        <title>A butyrogenic pathway from the amino acid lysine in a human gut commensal.</title>
        <authorList>
            <person name="de Vos W.M."/>
            <person name="Bui N.T.P."/>
            <person name="Plugge C.M."/>
            <person name="Ritari J."/>
        </authorList>
    </citation>
    <scope>NUCLEOTIDE SEQUENCE [LARGE SCALE GENOMIC DNA]</scope>
    <source>
        <strain evidence="3">AF211</strain>
    </source>
</reference>
<name>A0A0S2W305_9FIRM</name>
<proteinExistence type="predicted"/>
<feature type="transmembrane region" description="Helical" evidence="1">
    <location>
        <begin position="21"/>
        <end position="39"/>
    </location>
</feature>
<evidence type="ECO:0008006" key="4">
    <source>
        <dbReference type="Google" id="ProtNLM"/>
    </source>
</evidence>
<dbReference type="EMBL" id="CP011307">
    <property type="protein sequence ID" value="ALP93726.1"/>
    <property type="molecule type" value="Genomic_DNA"/>
</dbReference>
<sequence>MKYDKLRKTRKGESVLKNKKLLLGLAALVIAAVVLLMIYRTFAPRPVAGEKTITVEITHGDQSTKTVVLRTAAEHLGDALREQEGLVSGEEGAYGLYIRTVDGETASDEDRTWWCITRDGEELPTSADSTVIADGEQYGLSLLTY</sequence>
<organism evidence="2 3">
    <name type="scientific">Intestinimonas butyriciproducens</name>
    <dbReference type="NCBI Taxonomy" id="1297617"/>
    <lineage>
        <taxon>Bacteria</taxon>
        <taxon>Bacillati</taxon>
        <taxon>Bacillota</taxon>
        <taxon>Clostridia</taxon>
        <taxon>Eubacteriales</taxon>
        <taxon>Intestinimonas</taxon>
    </lineage>
</organism>
<protein>
    <recommendedName>
        <fullName evidence="4">DUF4430 domain-containing protein</fullName>
    </recommendedName>
</protein>
<keyword evidence="1" id="KW-1133">Transmembrane helix</keyword>
<keyword evidence="1" id="KW-0812">Transmembrane</keyword>